<dbReference type="Proteomes" id="UP001162992">
    <property type="component" value="Chromosome 8"/>
</dbReference>
<accession>A0ACC2D0F0</accession>
<keyword evidence="2" id="KW-1185">Reference proteome</keyword>
<gene>
    <name evidence="1" type="ORF">O6H91_08G105000</name>
</gene>
<evidence type="ECO:0000313" key="1">
    <source>
        <dbReference type="EMBL" id="KAJ7547799.1"/>
    </source>
</evidence>
<comment type="caution">
    <text evidence="1">The sequence shown here is derived from an EMBL/GenBank/DDBJ whole genome shotgun (WGS) entry which is preliminary data.</text>
</comment>
<dbReference type="EMBL" id="CM055099">
    <property type="protein sequence ID" value="KAJ7547799.1"/>
    <property type="molecule type" value="Genomic_DNA"/>
</dbReference>
<protein>
    <submittedName>
        <fullName evidence="1">Uncharacterized protein</fullName>
    </submittedName>
</protein>
<evidence type="ECO:0000313" key="2">
    <source>
        <dbReference type="Proteomes" id="UP001162992"/>
    </source>
</evidence>
<name>A0ACC2D0F0_DIPCM</name>
<sequence>MDASECPICHSKLASADLERHVNNHLDEEELCRDQALALNLASSHTSNVEHSAGAIVEQSCDEAICKKVVGSYGSPAYNATDYKNEVFKEKCPTERKYSHILETSEVKAMLASQITASFVEVKEGVISLLRKCLGAENQGISHFALCGYIDHFQSQDGEDVGWGCGWRNIQMLSSNLLSEDPNAKATLFGGAGFVPNIQALQQWLEIAWARGFDPPGADHFGWKIYGTTKWIGTTECASLFRSFGLRAQIFDFMTGHCDPTVDNQSPSNSQRHSGHPDRNVLQSINQNRLSSNVVHWNVQCDNCGVYPIHGPRFKSTNREDYDLCALCVSHQSNSLGMKEFHSDYVRIEKPAEASGWIGGKGSDRNESGPHKKSKSGSSHQQLVDWVWQYFTTSNALNSPNTVDHPTLSLTKGKRPLYFQHQGHSRTIVGIQRCRKNPEAPEEVFLLVLDPSQKTDDLSRALKCNRGWQRLVKRGVHTLHKAEYQLFYVDPGIADAAEFEQLKAISSIPYHY</sequence>
<organism evidence="1 2">
    <name type="scientific">Diphasiastrum complanatum</name>
    <name type="common">Issler's clubmoss</name>
    <name type="synonym">Lycopodium complanatum</name>
    <dbReference type="NCBI Taxonomy" id="34168"/>
    <lineage>
        <taxon>Eukaryota</taxon>
        <taxon>Viridiplantae</taxon>
        <taxon>Streptophyta</taxon>
        <taxon>Embryophyta</taxon>
        <taxon>Tracheophyta</taxon>
        <taxon>Lycopodiopsida</taxon>
        <taxon>Lycopodiales</taxon>
        <taxon>Lycopodiaceae</taxon>
        <taxon>Lycopodioideae</taxon>
        <taxon>Diphasiastrum</taxon>
    </lineage>
</organism>
<proteinExistence type="predicted"/>
<reference evidence="2" key="1">
    <citation type="journal article" date="2024" name="Proc. Natl. Acad. Sci. U.S.A.">
        <title>Extraordinary preservation of gene collinearity over three hundred million years revealed in homosporous lycophytes.</title>
        <authorList>
            <person name="Li C."/>
            <person name="Wickell D."/>
            <person name="Kuo L.Y."/>
            <person name="Chen X."/>
            <person name="Nie B."/>
            <person name="Liao X."/>
            <person name="Peng D."/>
            <person name="Ji J."/>
            <person name="Jenkins J."/>
            <person name="Williams M."/>
            <person name="Shu S."/>
            <person name="Plott C."/>
            <person name="Barry K."/>
            <person name="Rajasekar S."/>
            <person name="Grimwood J."/>
            <person name="Han X."/>
            <person name="Sun S."/>
            <person name="Hou Z."/>
            <person name="He W."/>
            <person name="Dai G."/>
            <person name="Sun C."/>
            <person name="Schmutz J."/>
            <person name="Leebens-Mack J.H."/>
            <person name="Li F.W."/>
            <person name="Wang L."/>
        </authorList>
    </citation>
    <scope>NUCLEOTIDE SEQUENCE [LARGE SCALE GENOMIC DNA]</scope>
    <source>
        <strain evidence="2">cv. PW_Plant_1</strain>
    </source>
</reference>